<evidence type="ECO:0000256" key="1">
    <source>
        <dbReference type="SAM" id="MobiDB-lite"/>
    </source>
</evidence>
<evidence type="ECO:0000313" key="2">
    <source>
        <dbReference type="EMBL" id="QHT16603.1"/>
    </source>
</evidence>
<sequence length="239" mass="26892">MEFASLQDAFPQVENSKEKRRSKKKEGFQAYELPPTDPDRPAVKRMMEIPPVGREAFADANTENQFLDQSSQFAKKSSVNNSLPPPRSVLKLEQASSMPSFFGAEPFSNPSEDSMAVFNRNPTNSYMLDADFTKSFDEPGFGKSSGAPVPTPELRQRWKPLSVDRIDTSFTDTEKSSQFHGLSTEDINAMKSKIDMLMARLDDLENRAEGANPQLEMLSFIMTGLFLMFVLDLTVRKIK</sequence>
<feature type="region of interest" description="Disordered" evidence="1">
    <location>
        <begin position="1"/>
        <end position="43"/>
    </location>
</feature>
<dbReference type="AlphaFoldDB" id="A0A6C0DJ64"/>
<name>A0A6C0DJ64_9ZZZZ</name>
<organism evidence="2">
    <name type="scientific">viral metagenome</name>
    <dbReference type="NCBI Taxonomy" id="1070528"/>
    <lineage>
        <taxon>unclassified sequences</taxon>
        <taxon>metagenomes</taxon>
        <taxon>organismal metagenomes</taxon>
    </lineage>
</organism>
<dbReference type="EMBL" id="MN739626">
    <property type="protein sequence ID" value="QHT16603.1"/>
    <property type="molecule type" value="Genomic_DNA"/>
</dbReference>
<accession>A0A6C0DJ64</accession>
<reference evidence="2" key="1">
    <citation type="journal article" date="2020" name="Nature">
        <title>Giant virus diversity and host interactions through global metagenomics.</title>
        <authorList>
            <person name="Schulz F."/>
            <person name="Roux S."/>
            <person name="Paez-Espino D."/>
            <person name="Jungbluth S."/>
            <person name="Walsh D.A."/>
            <person name="Denef V.J."/>
            <person name="McMahon K.D."/>
            <person name="Konstantinidis K.T."/>
            <person name="Eloe-Fadrosh E.A."/>
            <person name="Kyrpides N.C."/>
            <person name="Woyke T."/>
        </authorList>
    </citation>
    <scope>NUCLEOTIDE SEQUENCE</scope>
    <source>
        <strain evidence="2">GVMAG-M-3300023174-189</strain>
    </source>
</reference>
<proteinExistence type="predicted"/>
<protein>
    <submittedName>
        <fullName evidence="2">Uncharacterized protein</fullName>
    </submittedName>
</protein>